<dbReference type="AlphaFoldDB" id="A0A6J4NZ14"/>
<gene>
    <name evidence="1" type="ORF">AVDCRST_MAG93-10065</name>
</gene>
<proteinExistence type="predicted"/>
<dbReference type="EMBL" id="CADCTR010003380">
    <property type="protein sequence ID" value="CAA9397884.1"/>
    <property type="molecule type" value="Genomic_DNA"/>
</dbReference>
<evidence type="ECO:0000313" key="1">
    <source>
        <dbReference type="EMBL" id="CAA9397884.1"/>
    </source>
</evidence>
<organism evidence="1">
    <name type="scientific">uncultured Chloroflexia bacterium</name>
    <dbReference type="NCBI Taxonomy" id="1672391"/>
    <lineage>
        <taxon>Bacteria</taxon>
        <taxon>Bacillati</taxon>
        <taxon>Chloroflexota</taxon>
        <taxon>Chloroflexia</taxon>
        <taxon>environmental samples</taxon>
    </lineage>
</organism>
<feature type="non-terminal residue" evidence="1">
    <location>
        <position position="49"/>
    </location>
</feature>
<name>A0A6J4NZ14_9CHLR</name>
<reference evidence="1" key="1">
    <citation type="submission" date="2020-02" db="EMBL/GenBank/DDBJ databases">
        <authorList>
            <person name="Meier V. D."/>
        </authorList>
    </citation>
    <scope>NUCLEOTIDE SEQUENCE</scope>
    <source>
        <strain evidence="1">AVDCRST_MAG93</strain>
    </source>
</reference>
<accession>A0A6J4NZ14</accession>
<feature type="non-terminal residue" evidence="1">
    <location>
        <position position="1"/>
    </location>
</feature>
<protein>
    <submittedName>
        <fullName evidence="1">Uncharacterized protein</fullName>
    </submittedName>
</protein>
<sequence>EHTLALRVVQARLDRLRHSTSHTPQCDQDIRIKCRGHASSPRSSPISAL</sequence>